<evidence type="ECO:0000313" key="2">
    <source>
        <dbReference type="EMBL" id="MCU6706115.1"/>
    </source>
</evidence>
<keyword evidence="3" id="KW-1185">Reference proteome</keyword>
<gene>
    <name evidence="2" type="ORF">OCV57_09270</name>
</gene>
<name>A0AAE3IHK4_9FIRM</name>
<dbReference type="InterPro" id="IPR015002">
    <property type="entry name" value="T6SS_Tdi1_C"/>
</dbReference>
<evidence type="ECO:0000259" key="1">
    <source>
        <dbReference type="Pfam" id="PF08906"/>
    </source>
</evidence>
<proteinExistence type="predicted"/>
<reference evidence="2 3" key="1">
    <citation type="journal article" date="2021" name="ISME Commun">
        <title>Automated analysis of genomic sequences facilitates high-throughput and comprehensive description of bacteria.</title>
        <authorList>
            <person name="Hitch T.C.A."/>
        </authorList>
    </citation>
    <scope>NUCLEOTIDE SEQUENCE [LARGE SCALE GENOMIC DNA]</scope>
    <source>
        <strain evidence="2 3">Sanger_31</strain>
    </source>
</reference>
<organism evidence="2 3">
    <name type="scientific">Hominimerdicola aceti</name>
    <dbReference type="NCBI Taxonomy" id="2981726"/>
    <lineage>
        <taxon>Bacteria</taxon>
        <taxon>Bacillati</taxon>
        <taxon>Bacillota</taxon>
        <taxon>Clostridia</taxon>
        <taxon>Eubacteriales</taxon>
        <taxon>Oscillospiraceae</taxon>
        <taxon>Hominimerdicola</taxon>
    </lineage>
</organism>
<dbReference type="RefSeq" id="WP_117925361.1">
    <property type="nucleotide sequence ID" value="NZ_JAOQJZ010000008.1"/>
</dbReference>
<evidence type="ECO:0000313" key="3">
    <source>
        <dbReference type="Proteomes" id="UP001208131"/>
    </source>
</evidence>
<dbReference type="Pfam" id="PF08906">
    <property type="entry name" value="T6SS_Tdi1_C"/>
    <property type="match status" value="1"/>
</dbReference>
<dbReference type="EMBL" id="JAOQJZ010000008">
    <property type="protein sequence ID" value="MCU6706115.1"/>
    <property type="molecule type" value="Genomic_DNA"/>
</dbReference>
<accession>A0AAE3IHK4</accession>
<comment type="caution">
    <text evidence="2">The sequence shown here is derived from an EMBL/GenBank/DDBJ whole genome shotgun (WGS) entry which is preliminary data.</text>
</comment>
<dbReference type="AlphaFoldDB" id="A0AAE3IHK4"/>
<dbReference type="Proteomes" id="UP001208131">
    <property type="component" value="Unassembled WGS sequence"/>
</dbReference>
<protein>
    <submittedName>
        <fullName evidence="2">DUF1851 domain-containing protein</fullName>
    </submittedName>
</protein>
<sequence>MFEKFYDFVGVENKNNVTDMSGFMDIYGGETFLNGLYRIHNKNDVKKWNEILKRAFPKFKNGIQVFGYDWLGRNFALDTQRDVVLIFEPGTGEILNTGENFVNFHDSEIPQYHDACLASEFFNEWFEANGNFVLPHNKCVGYKVPLFLNGEDDIENLEVSDMEVYWEIMMPLMNL</sequence>
<feature type="domain" description="T6SS immunity protein Tdi1 C-terminal" evidence="1">
    <location>
        <begin position="119"/>
        <end position="170"/>
    </location>
</feature>